<comment type="pathway">
    <text evidence="1">Cofactor biosynthesis; riboflavin biosynthesis; 2-hydroxy-3-oxobutyl phosphate from D-ribulose 5-phosphate: step 1/1.</text>
</comment>
<accession>A0AAD9IGE9</accession>
<dbReference type="EMBL" id="JASFZW010000005">
    <property type="protein sequence ID" value="KAK2077931.1"/>
    <property type="molecule type" value="Genomic_DNA"/>
</dbReference>
<evidence type="ECO:0000313" key="7">
    <source>
        <dbReference type="Proteomes" id="UP001255856"/>
    </source>
</evidence>
<evidence type="ECO:0000256" key="4">
    <source>
        <dbReference type="ARBA" id="ARBA00022619"/>
    </source>
</evidence>
<dbReference type="Pfam" id="PF00926">
    <property type="entry name" value="DHBP_synthase"/>
    <property type="match status" value="1"/>
</dbReference>
<dbReference type="Gene3D" id="3.90.870.10">
    <property type="entry name" value="DHBP synthase"/>
    <property type="match status" value="1"/>
</dbReference>
<sequence>MRAEPSALDPTPGFDAIPDALRAVAAGQVVVVLDNEHRENEGDLIAAADRITTEATAFLVRHTSGVICVGMRGADLDRLRLPLMVQSAENEETMYTAFTVTVDAREGVTTGISAEERAHTLRTLSDPATRAQDLRRPGHIFPLRARQASISSLVQGGVLTRPGHTEAGADLAELAGCFPAGALAEVVNDDVRGTMARTPELRRFAALHGLKTITIDDLIRYRCHTERLVQPTAPDARLAAAAEAAGARVAAFASQIDGKRVLLVHNNASDAPAPSLRIAQSGASEREWEAAVAEAAACEGLTAVLPAPDHHTEQPGTSYVHGALVAQALQAWGIEHVRTEDQALAAVLRSFGLSV</sequence>
<reference evidence="6" key="1">
    <citation type="submission" date="2021-01" db="EMBL/GenBank/DDBJ databases">
        <authorList>
            <person name="Eckstrom K.M.E."/>
        </authorList>
    </citation>
    <scope>NUCLEOTIDE SEQUENCE</scope>
    <source>
        <strain evidence="6">UVCC 0001</strain>
    </source>
</reference>
<evidence type="ECO:0000256" key="2">
    <source>
        <dbReference type="ARBA" id="ARBA00008976"/>
    </source>
</evidence>
<dbReference type="InterPro" id="IPR000422">
    <property type="entry name" value="DHBP_synthase_RibB"/>
</dbReference>
<comment type="similarity">
    <text evidence="2">In the C-terminal section; belongs to the GTP cyclohydrolase II family.</text>
</comment>
<evidence type="ECO:0000256" key="3">
    <source>
        <dbReference type="ARBA" id="ARBA00012153"/>
    </source>
</evidence>
<dbReference type="InterPro" id="IPR017945">
    <property type="entry name" value="DHBP_synth_RibB-like_a/b_dom"/>
</dbReference>
<keyword evidence="5" id="KW-0479">Metal-binding</keyword>
<protein>
    <recommendedName>
        <fullName evidence="3">3,4-dihydroxy-2-butanone-4-phosphate synthase</fullName>
        <ecNumber evidence="3">4.1.99.12</ecNumber>
    </recommendedName>
</protein>
<dbReference type="Proteomes" id="UP001255856">
    <property type="component" value="Unassembled WGS sequence"/>
</dbReference>
<dbReference type="GO" id="GO:0009231">
    <property type="term" value="P:riboflavin biosynthetic process"/>
    <property type="evidence" value="ECO:0007669"/>
    <property type="project" value="UniProtKB-KW"/>
</dbReference>
<dbReference type="GO" id="GO:0008686">
    <property type="term" value="F:3,4-dihydroxy-2-butanone-4-phosphate synthase activity"/>
    <property type="evidence" value="ECO:0007669"/>
    <property type="project" value="UniProtKB-EC"/>
</dbReference>
<dbReference type="GO" id="GO:0046872">
    <property type="term" value="F:metal ion binding"/>
    <property type="evidence" value="ECO:0007669"/>
    <property type="project" value="UniProtKB-KW"/>
</dbReference>
<dbReference type="NCBIfam" id="TIGR00506">
    <property type="entry name" value="ribB"/>
    <property type="match status" value="1"/>
</dbReference>
<dbReference type="PANTHER" id="PTHR21327:SF18">
    <property type="entry name" value="3,4-DIHYDROXY-2-BUTANONE 4-PHOSPHATE SYNTHASE"/>
    <property type="match status" value="1"/>
</dbReference>
<comment type="caution">
    <text evidence="6">The sequence shown here is derived from an EMBL/GenBank/DDBJ whole genome shotgun (WGS) entry which is preliminary data.</text>
</comment>
<evidence type="ECO:0000256" key="5">
    <source>
        <dbReference type="ARBA" id="ARBA00022723"/>
    </source>
</evidence>
<keyword evidence="7" id="KW-1185">Reference proteome</keyword>
<dbReference type="GO" id="GO:0005829">
    <property type="term" value="C:cytosol"/>
    <property type="evidence" value="ECO:0007669"/>
    <property type="project" value="TreeGrafter"/>
</dbReference>
<keyword evidence="4" id="KW-0686">Riboflavin biosynthesis</keyword>
<dbReference type="SUPFAM" id="SSF55821">
    <property type="entry name" value="YrdC/RibB"/>
    <property type="match status" value="1"/>
</dbReference>
<dbReference type="AlphaFoldDB" id="A0AAD9IGE9"/>
<name>A0AAD9IGE9_PROWI</name>
<organism evidence="6 7">
    <name type="scientific">Prototheca wickerhamii</name>
    <dbReference type="NCBI Taxonomy" id="3111"/>
    <lineage>
        <taxon>Eukaryota</taxon>
        <taxon>Viridiplantae</taxon>
        <taxon>Chlorophyta</taxon>
        <taxon>core chlorophytes</taxon>
        <taxon>Trebouxiophyceae</taxon>
        <taxon>Chlorellales</taxon>
        <taxon>Chlorellaceae</taxon>
        <taxon>Prototheca</taxon>
    </lineage>
</organism>
<gene>
    <name evidence="6" type="ORF">QBZ16_003799</name>
</gene>
<dbReference type="EC" id="4.1.99.12" evidence="3"/>
<evidence type="ECO:0000256" key="1">
    <source>
        <dbReference type="ARBA" id="ARBA00004904"/>
    </source>
</evidence>
<proteinExistence type="inferred from homology"/>
<dbReference type="PANTHER" id="PTHR21327">
    <property type="entry name" value="GTP CYCLOHYDROLASE II-RELATED"/>
    <property type="match status" value="1"/>
</dbReference>
<evidence type="ECO:0000313" key="6">
    <source>
        <dbReference type="EMBL" id="KAK2077931.1"/>
    </source>
</evidence>